<reference evidence="2" key="1">
    <citation type="submission" date="2023-11" db="EMBL/GenBank/DDBJ databases">
        <title>Genome assemblies of two species of porcelain crab, Petrolisthes cinctipes and Petrolisthes manimaculis (Anomura: Porcellanidae).</title>
        <authorList>
            <person name="Angst P."/>
        </authorList>
    </citation>
    <scope>NUCLEOTIDE SEQUENCE</scope>
    <source>
        <strain evidence="2">PB745_02</strain>
        <tissue evidence="2">Gill</tissue>
    </source>
</reference>
<sequence length="83" mass="9415">MFLKGYKGHQAWREGKSEVTLGSTQSRRKEENIQGKEVKKVRSHLNYECVREVMTGMKGSGREGGSVPAKRGRPLHGRDERSE</sequence>
<name>A0AAE1U8V7_9EUCA</name>
<keyword evidence="3" id="KW-1185">Reference proteome</keyword>
<dbReference type="Proteomes" id="UP001292094">
    <property type="component" value="Unassembled WGS sequence"/>
</dbReference>
<protein>
    <submittedName>
        <fullName evidence="2">Uncharacterized protein</fullName>
    </submittedName>
</protein>
<evidence type="ECO:0000313" key="3">
    <source>
        <dbReference type="Proteomes" id="UP001292094"/>
    </source>
</evidence>
<comment type="caution">
    <text evidence="2">The sequence shown here is derived from an EMBL/GenBank/DDBJ whole genome shotgun (WGS) entry which is preliminary data.</text>
</comment>
<feature type="compositionally biased region" description="Basic and acidic residues" evidence="1">
    <location>
        <begin position="27"/>
        <end position="37"/>
    </location>
</feature>
<dbReference type="EMBL" id="JAWZYT010001434">
    <property type="protein sequence ID" value="KAK4312216.1"/>
    <property type="molecule type" value="Genomic_DNA"/>
</dbReference>
<dbReference type="AlphaFoldDB" id="A0AAE1U8V7"/>
<proteinExistence type="predicted"/>
<evidence type="ECO:0000313" key="2">
    <source>
        <dbReference type="EMBL" id="KAK4312216.1"/>
    </source>
</evidence>
<accession>A0AAE1U8V7</accession>
<organism evidence="2 3">
    <name type="scientific">Petrolisthes manimaculis</name>
    <dbReference type="NCBI Taxonomy" id="1843537"/>
    <lineage>
        <taxon>Eukaryota</taxon>
        <taxon>Metazoa</taxon>
        <taxon>Ecdysozoa</taxon>
        <taxon>Arthropoda</taxon>
        <taxon>Crustacea</taxon>
        <taxon>Multicrustacea</taxon>
        <taxon>Malacostraca</taxon>
        <taxon>Eumalacostraca</taxon>
        <taxon>Eucarida</taxon>
        <taxon>Decapoda</taxon>
        <taxon>Pleocyemata</taxon>
        <taxon>Anomura</taxon>
        <taxon>Galatheoidea</taxon>
        <taxon>Porcellanidae</taxon>
        <taxon>Petrolisthes</taxon>
    </lineage>
</organism>
<evidence type="ECO:0000256" key="1">
    <source>
        <dbReference type="SAM" id="MobiDB-lite"/>
    </source>
</evidence>
<feature type="region of interest" description="Disordered" evidence="1">
    <location>
        <begin position="1"/>
        <end position="37"/>
    </location>
</feature>
<gene>
    <name evidence="2" type="ORF">Pmani_016338</name>
</gene>
<feature type="region of interest" description="Disordered" evidence="1">
    <location>
        <begin position="56"/>
        <end position="83"/>
    </location>
</feature>